<dbReference type="GO" id="GO:0005852">
    <property type="term" value="C:eukaryotic translation initiation factor 3 complex"/>
    <property type="evidence" value="ECO:0007669"/>
    <property type="project" value="TreeGrafter"/>
</dbReference>
<sequence length="158" mass="17972">MPHVEAASSFEGLLKEFTADLSYVSTINNLECVFTVICNLVTKCESLDEALEMAKVISAKVAQQPNDKPALRLKILFNLYNLLENPYSRFYVYMKALNLSVNGKVTENIIHSFKKIDGFLKEWNIGVSDQRELFLTISNVLRDSKSSAKDSFKFLTKY</sequence>
<keyword evidence="2" id="KW-1185">Reference proteome</keyword>
<dbReference type="PANTHER" id="PTHR15350:SF2">
    <property type="entry name" value="EUKARYOTIC TRANSLATION INITIATION FACTOR 3 SUBUNIT M"/>
    <property type="match status" value="1"/>
</dbReference>
<dbReference type="PANTHER" id="PTHR15350">
    <property type="entry name" value="COP9 SIGNALOSOME COMPLEX SUBUNIT 7/DENDRITIC CELL PROTEIN GA17"/>
    <property type="match status" value="1"/>
</dbReference>
<dbReference type="AlphaFoldDB" id="A0AAP0R8H2"/>
<evidence type="ECO:0000313" key="2">
    <source>
        <dbReference type="Proteomes" id="UP001415857"/>
    </source>
</evidence>
<evidence type="ECO:0000313" key="1">
    <source>
        <dbReference type="EMBL" id="KAK9272474.1"/>
    </source>
</evidence>
<organism evidence="1 2">
    <name type="scientific">Liquidambar formosana</name>
    <name type="common">Formosan gum</name>
    <dbReference type="NCBI Taxonomy" id="63359"/>
    <lineage>
        <taxon>Eukaryota</taxon>
        <taxon>Viridiplantae</taxon>
        <taxon>Streptophyta</taxon>
        <taxon>Embryophyta</taxon>
        <taxon>Tracheophyta</taxon>
        <taxon>Spermatophyta</taxon>
        <taxon>Magnoliopsida</taxon>
        <taxon>eudicotyledons</taxon>
        <taxon>Gunneridae</taxon>
        <taxon>Pentapetalae</taxon>
        <taxon>Saxifragales</taxon>
        <taxon>Altingiaceae</taxon>
        <taxon>Liquidambar</taxon>
    </lineage>
</organism>
<accession>A0AAP0R8H2</accession>
<protein>
    <recommendedName>
        <fullName evidence="3">Eukaryotic translation initiation factor 3 subunit M</fullName>
    </recommendedName>
</protein>
<dbReference type="GO" id="GO:0002183">
    <property type="term" value="P:cytoplasmic translational initiation"/>
    <property type="evidence" value="ECO:0007669"/>
    <property type="project" value="TreeGrafter"/>
</dbReference>
<dbReference type="InterPro" id="IPR045237">
    <property type="entry name" value="COPS7/eIF3m"/>
</dbReference>
<reference evidence="1 2" key="1">
    <citation type="journal article" date="2024" name="Plant J.">
        <title>Genome sequences and population genomics reveal climatic adaptation and genomic divergence between two closely related sweetgum species.</title>
        <authorList>
            <person name="Xu W.Q."/>
            <person name="Ren C.Q."/>
            <person name="Zhang X.Y."/>
            <person name="Comes H.P."/>
            <person name="Liu X.H."/>
            <person name="Li Y.G."/>
            <person name="Kettle C.J."/>
            <person name="Jalonen R."/>
            <person name="Gaisberger H."/>
            <person name="Ma Y.Z."/>
            <person name="Qiu Y.X."/>
        </authorList>
    </citation>
    <scope>NUCLEOTIDE SEQUENCE [LARGE SCALE GENOMIC DNA]</scope>
    <source>
        <strain evidence="1">Hangzhou</strain>
    </source>
</reference>
<dbReference type="Proteomes" id="UP001415857">
    <property type="component" value="Unassembled WGS sequence"/>
</dbReference>
<name>A0AAP0R8H2_LIQFO</name>
<comment type="caution">
    <text evidence="1">The sequence shown here is derived from an EMBL/GenBank/DDBJ whole genome shotgun (WGS) entry which is preliminary data.</text>
</comment>
<dbReference type="EMBL" id="JBBPBK010000013">
    <property type="protein sequence ID" value="KAK9272474.1"/>
    <property type="molecule type" value="Genomic_DNA"/>
</dbReference>
<evidence type="ECO:0008006" key="3">
    <source>
        <dbReference type="Google" id="ProtNLM"/>
    </source>
</evidence>
<proteinExistence type="predicted"/>
<gene>
    <name evidence="1" type="ORF">L1049_002847</name>
</gene>